<dbReference type="SUPFAM" id="SSF46626">
    <property type="entry name" value="Cytochrome c"/>
    <property type="match status" value="1"/>
</dbReference>
<evidence type="ECO:0000256" key="1">
    <source>
        <dbReference type="ARBA" id="ARBA00022617"/>
    </source>
</evidence>
<protein>
    <submittedName>
        <fullName evidence="6">Cytochrome c</fullName>
    </submittedName>
</protein>
<dbReference type="Proteomes" id="UP000502415">
    <property type="component" value="Chromosome"/>
</dbReference>
<dbReference type="InterPro" id="IPR009056">
    <property type="entry name" value="Cyt_c-like_dom"/>
</dbReference>
<evidence type="ECO:0000256" key="4">
    <source>
        <dbReference type="PROSITE-ProRule" id="PRU00433"/>
    </source>
</evidence>
<dbReference type="Pfam" id="PF13442">
    <property type="entry name" value="Cytochrome_CBB3"/>
    <property type="match status" value="1"/>
</dbReference>
<gene>
    <name evidence="6" type="ORF">HH212_19050</name>
</gene>
<keyword evidence="3 4" id="KW-0408">Iron</keyword>
<evidence type="ECO:0000313" key="7">
    <source>
        <dbReference type="Proteomes" id="UP000502415"/>
    </source>
</evidence>
<reference evidence="6 7" key="1">
    <citation type="submission" date="2020-04" db="EMBL/GenBank/DDBJ databases">
        <title>Genome sequencing of novel species.</title>
        <authorList>
            <person name="Heo J."/>
            <person name="Kim S.-J."/>
            <person name="Kim J.-S."/>
            <person name="Hong S.-B."/>
            <person name="Kwon S.-W."/>
        </authorList>
    </citation>
    <scope>NUCLEOTIDE SEQUENCE [LARGE SCALE GENOMIC DNA]</scope>
    <source>
        <strain evidence="6 7">GN2-R2</strain>
    </source>
</reference>
<evidence type="ECO:0000313" key="6">
    <source>
        <dbReference type="EMBL" id="QJE03466.1"/>
    </source>
</evidence>
<keyword evidence="1 4" id="KW-0349">Heme</keyword>
<dbReference type="PANTHER" id="PTHR40394:SF2">
    <property type="entry name" value="QUINOL:CYTOCHROME C OXIDOREDUCTASE MEMBRANE PROTEIN"/>
    <property type="match status" value="1"/>
</dbReference>
<dbReference type="PANTHER" id="PTHR40394">
    <property type="entry name" value="LIPOPROTEIN-RELATED"/>
    <property type="match status" value="1"/>
</dbReference>
<dbReference type="KEGG" id="mfy:HH212_19050"/>
<keyword evidence="2 4" id="KW-0479">Metal-binding</keyword>
<organism evidence="6 7">
    <name type="scientific">Massilia forsythiae</name>
    <dbReference type="NCBI Taxonomy" id="2728020"/>
    <lineage>
        <taxon>Bacteria</taxon>
        <taxon>Pseudomonadati</taxon>
        <taxon>Pseudomonadota</taxon>
        <taxon>Betaproteobacteria</taxon>
        <taxon>Burkholderiales</taxon>
        <taxon>Oxalobacteraceae</taxon>
        <taxon>Telluria group</taxon>
        <taxon>Massilia</taxon>
    </lineage>
</organism>
<evidence type="ECO:0000256" key="3">
    <source>
        <dbReference type="ARBA" id="ARBA00023004"/>
    </source>
</evidence>
<dbReference type="InterPro" id="IPR036909">
    <property type="entry name" value="Cyt_c-like_dom_sf"/>
</dbReference>
<dbReference type="GO" id="GO:0009055">
    <property type="term" value="F:electron transfer activity"/>
    <property type="evidence" value="ECO:0007669"/>
    <property type="project" value="InterPro"/>
</dbReference>
<dbReference type="GO" id="GO:0046872">
    <property type="term" value="F:metal ion binding"/>
    <property type="evidence" value="ECO:0007669"/>
    <property type="project" value="UniProtKB-KW"/>
</dbReference>
<feature type="domain" description="Cytochrome c" evidence="5">
    <location>
        <begin position="88"/>
        <end position="173"/>
    </location>
</feature>
<dbReference type="GO" id="GO:0020037">
    <property type="term" value="F:heme binding"/>
    <property type="evidence" value="ECO:0007669"/>
    <property type="project" value="InterPro"/>
</dbReference>
<dbReference type="Gene3D" id="1.10.760.10">
    <property type="entry name" value="Cytochrome c-like domain"/>
    <property type="match status" value="1"/>
</dbReference>
<proteinExistence type="predicted"/>
<keyword evidence="7" id="KW-1185">Reference proteome</keyword>
<evidence type="ECO:0000256" key="2">
    <source>
        <dbReference type="ARBA" id="ARBA00022723"/>
    </source>
</evidence>
<sequence length="197" mass="21368">MLPLLASLLLGGCERAKQDMYDQPKYKPYAASPQFDDGLAGRTAPAGAVPQARGAFAGSSSGRLGREAVLRDQQAAQAQAIPYPIDMALLRRGQERYTIYCTPCHSRAGDGDGYIVRRGFPAPPSYHIARLRDASDRHLFEVISNGYGIMYPYGDRVEPADRWAIVAYIRALQLSQHAEAAALPAAVRARLPAGGRP</sequence>
<dbReference type="EMBL" id="CP051685">
    <property type="protein sequence ID" value="QJE03466.1"/>
    <property type="molecule type" value="Genomic_DNA"/>
</dbReference>
<accession>A0A7Z2W1M7</accession>
<dbReference type="AlphaFoldDB" id="A0A7Z2W1M7"/>
<name>A0A7Z2W1M7_9BURK</name>
<evidence type="ECO:0000259" key="5">
    <source>
        <dbReference type="PROSITE" id="PS51007"/>
    </source>
</evidence>
<dbReference type="PROSITE" id="PS51007">
    <property type="entry name" value="CYTC"/>
    <property type="match status" value="1"/>
</dbReference>